<reference evidence="2 4" key="1">
    <citation type="journal article" date="2016" name="Sci. Rep.">
        <title>Accelerated dysbiosis of gut microbiota during aggravation of DSS-induced colitis by a butyrate-producing bacterium.</title>
        <authorList>
            <person name="Zhang Q."/>
            <person name="Wu Y."/>
            <person name="Wang J."/>
            <person name="Wu G."/>
            <person name="Long W."/>
            <person name="Xue Z."/>
            <person name="Wang L."/>
            <person name="Zhang X."/>
            <person name="Pang X."/>
            <person name="Zhao Y."/>
            <person name="Zhao L."/>
            <person name="Zhang C."/>
        </authorList>
    </citation>
    <scope>NUCLEOTIDE SEQUENCE [LARGE SCALE GENOMIC DNA]</scope>
    <source>
        <strain evidence="2 4">BPB5</strain>
    </source>
</reference>
<feature type="transmembrane region" description="Helical" evidence="1">
    <location>
        <begin position="99"/>
        <end position="120"/>
    </location>
</feature>
<feature type="transmembrane region" description="Helical" evidence="1">
    <location>
        <begin position="125"/>
        <end position="145"/>
    </location>
</feature>
<gene>
    <name evidence="2" type="ORF">DO83_11805</name>
    <name evidence="3" type="ORF">RBI15_10310</name>
</gene>
<name>A0A174A3Z1_ANAHA</name>
<sequence length="193" mass="21863">MEKIVMYLKKVIILLCGIVLGYLTSRRTDMSISLECILGDGVFIVLVITIIMVITKEKIKLGINCAIFGLSFVIGSTWIKNIELFFEFGKQNYDYILCGLGEAIIIPVIFGGLGIILYYYHKEGILSLILSGLPVMYCSFTLISYQWENQFLLAIIINLLILVIVFCLTGKKYMKYKILFIVLGGVLGFFYFV</sequence>
<reference evidence="3" key="2">
    <citation type="submission" date="2023-08" db="EMBL/GenBank/DDBJ databases">
        <title>Complete Genome Sequences of butyrate producing Anaerostipes hadrus strains BA1 and GIF7 isolated from the terminal ileum of a healthy lean male.</title>
        <authorList>
            <person name="Low A."/>
            <person name="Sheludchenko M."/>
            <person name="Cheng H.E."/>
            <person name="Koh X.Q."/>
            <person name="Lee J."/>
        </authorList>
    </citation>
    <scope>NUCLEOTIDE SEQUENCE</scope>
    <source>
        <strain evidence="3">BA1</strain>
    </source>
</reference>
<keyword evidence="1" id="KW-1133">Transmembrane helix</keyword>
<feature type="transmembrane region" description="Helical" evidence="1">
    <location>
        <begin position="61"/>
        <end position="79"/>
    </location>
</feature>
<dbReference type="OrthoDB" id="7995400at2"/>
<keyword evidence="1" id="KW-0472">Membrane</keyword>
<evidence type="ECO:0000313" key="4">
    <source>
        <dbReference type="Proteomes" id="UP000188159"/>
    </source>
</evidence>
<dbReference type="Proteomes" id="UP001243496">
    <property type="component" value="Chromosome"/>
</dbReference>
<dbReference type="EMBL" id="CP012098">
    <property type="protein sequence ID" value="AQP40198.1"/>
    <property type="molecule type" value="Genomic_DNA"/>
</dbReference>
<evidence type="ECO:0000313" key="2">
    <source>
        <dbReference type="EMBL" id="AQP40198.1"/>
    </source>
</evidence>
<dbReference type="EMBL" id="CP132968">
    <property type="protein sequence ID" value="WMD15766.1"/>
    <property type="molecule type" value="Genomic_DNA"/>
</dbReference>
<dbReference type="AlphaFoldDB" id="A0A174A3Z1"/>
<accession>A0A174A3Z1</accession>
<dbReference type="GeneID" id="92741786"/>
<dbReference type="Proteomes" id="UP000188159">
    <property type="component" value="Chromosome"/>
</dbReference>
<evidence type="ECO:0000256" key="1">
    <source>
        <dbReference type="SAM" id="Phobius"/>
    </source>
</evidence>
<proteinExistence type="predicted"/>
<feature type="transmembrane region" description="Helical" evidence="1">
    <location>
        <begin position="151"/>
        <end position="169"/>
    </location>
</feature>
<feature type="transmembrane region" description="Helical" evidence="1">
    <location>
        <begin position="176"/>
        <end position="192"/>
    </location>
</feature>
<protein>
    <submittedName>
        <fullName evidence="2">Uncharacterized protein</fullName>
    </submittedName>
</protein>
<feature type="transmembrane region" description="Helical" evidence="1">
    <location>
        <begin position="7"/>
        <end position="24"/>
    </location>
</feature>
<keyword evidence="1" id="KW-0812">Transmembrane</keyword>
<organism evidence="2 4">
    <name type="scientific">Anaerostipes hadrus</name>
    <dbReference type="NCBI Taxonomy" id="649756"/>
    <lineage>
        <taxon>Bacteria</taxon>
        <taxon>Bacillati</taxon>
        <taxon>Bacillota</taxon>
        <taxon>Clostridia</taxon>
        <taxon>Lachnospirales</taxon>
        <taxon>Lachnospiraceae</taxon>
        <taxon>Anaerostipes</taxon>
    </lineage>
</organism>
<dbReference type="RefSeq" id="WP_009204611.1">
    <property type="nucleotide sequence ID" value="NZ_CACRSX010000030.1"/>
</dbReference>
<evidence type="ECO:0000313" key="3">
    <source>
        <dbReference type="EMBL" id="WMD15766.1"/>
    </source>
</evidence>
<feature type="transmembrane region" description="Helical" evidence="1">
    <location>
        <begin position="30"/>
        <end position="54"/>
    </location>
</feature>